<feature type="compositionally biased region" description="Basic and acidic residues" evidence="1">
    <location>
        <begin position="233"/>
        <end position="245"/>
    </location>
</feature>
<feature type="compositionally biased region" description="Low complexity" evidence="1">
    <location>
        <begin position="1"/>
        <end position="16"/>
    </location>
</feature>
<dbReference type="EMBL" id="UZAF01018965">
    <property type="protein sequence ID" value="VDO56453.1"/>
    <property type="molecule type" value="Genomic_DNA"/>
</dbReference>
<gene>
    <name evidence="2" type="ORF">HPLM_LOCUS15392</name>
</gene>
<organism evidence="4">
    <name type="scientific">Haemonchus placei</name>
    <name type="common">Barber's pole worm</name>
    <dbReference type="NCBI Taxonomy" id="6290"/>
    <lineage>
        <taxon>Eukaryota</taxon>
        <taxon>Metazoa</taxon>
        <taxon>Ecdysozoa</taxon>
        <taxon>Nematoda</taxon>
        <taxon>Chromadorea</taxon>
        <taxon>Rhabditida</taxon>
        <taxon>Rhabditina</taxon>
        <taxon>Rhabditomorpha</taxon>
        <taxon>Strongyloidea</taxon>
        <taxon>Trichostrongylidae</taxon>
        <taxon>Haemonchus</taxon>
    </lineage>
</organism>
<dbReference type="AlphaFoldDB" id="A0A0N4WUR3"/>
<evidence type="ECO:0000313" key="2">
    <source>
        <dbReference type="EMBL" id="VDO56453.1"/>
    </source>
</evidence>
<feature type="compositionally biased region" description="Basic and acidic residues" evidence="1">
    <location>
        <begin position="67"/>
        <end position="81"/>
    </location>
</feature>
<feature type="compositionally biased region" description="Low complexity" evidence="1">
    <location>
        <begin position="217"/>
        <end position="231"/>
    </location>
</feature>
<evidence type="ECO:0000313" key="4">
    <source>
        <dbReference type="WBParaSite" id="HPLM_0001540001-mRNA-1"/>
    </source>
</evidence>
<feature type="compositionally biased region" description="Basic and acidic residues" evidence="1">
    <location>
        <begin position="97"/>
        <end position="114"/>
    </location>
</feature>
<proteinExistence type="predicted"/>
<sequence>MSYTSRYSSSYSSRYGDTGRDSSSRYGSYSSRYSKDLGSSEEYSSPRESKYASSYRTRTYDTLEDDDSHKKSVEDEVDSAKDYSSSRYGKYSSRYTTSKDDTGSDDYLGTRESKYSSSYRSKYRDTTEDVDEPVKAVADDYEHDYSEKRPEETKEKKLLKQESEEKEEELEYQPDDTNLEVASEDVEEYAAEEEEAEVPEEDEVAQVNEGVKETIRSHASSVSSSVPAGAAEIEEKPKRQIEHKVPFSPSTDNSEPRFPKTPIENIVPKKRVSDLIARFNTGNITNGRSEPWKDKGTLPKRNQYNFSQITFPSVSNITSLLSLFEPLHTRCNLCSNLARFLEPLLHPTGSVNRTDRLSIPSMGCGRMS</sequence>
<reference evidence="2 3" key="2">
    <citation type="submission" date="2018-11" db="EMBL/GenBank/DDBJ databases">
        <authorList>
            <consortium name="Pathogen Informatics"/>
        </authorList>
    </citation>
    <scope>NUCLEOTIDE SEQUENCE [LARGE SCALE GENOMIC DNA]</scope>
    <source>
        <strain evidence="2 3">MHpl1</strain>
    </source>
</reference>
<feature type="compositionally biased region" description="Acidic residues" evidence="1">
    <location>
        <begin position="164"/>
        <end position="204"/>
    </location>
</feature>
<evidence type="ECO:0000256" key="1">
    <source>
        <dbReference type="SAM" id="MobiDB-lite"/>
    </source>
</evidence>
<feature type="region of interest" description="Disordered" evidence="1">
    <location>
        <begin position="1"/>
        <end position="262"/>
    </location>
</feature>
<keyword evidence="3" id="KW-1185">Reference proteome</keyword>
<evidence type="ECO:0000313" key="3">
    <source>
        <dbReference type="Proteomes" id="UP000268014"/>
    </source>
</evidence>
<dbReference type="OrthoDB" id="5877741at2759"/>
<feature type="compositionally biased region" description="Low complexity" evidence="1">
    <location>
        <begin position="83"/>
        <end position="96"/>
    </location>
</feature>
<name>A0A0N4WUR3_HAEPC</name>
<dbReference type="Proteomes" id="UP000268014">
    <property type="component" value="Unassembled WGS sequence"/>
</dbReference>
<protein>
    <submittedName>
        <fullName evidence="2 4">Uncharacterized protein</fullName>
    </submittedName>
</protein>
<reference evidence="4" key="1">
    <citation type="submission" date="2017-02" db="UniProtKB">
        <authorList>
            <consortium name="WormBaseParasite"/>
        </authorList>
    </citation>
    <scope>IDENTIFICATION</scope>
</reference>
<accession>A0A0N4WUR3</accession>
<dbReference type="OMA" id="KVSTHNF"/>
<dbReference type="WBParaSite" id="HPLM_0001540001-mRNA-1">
    <property type="protein sequence ID" value="HPLM_0001540001-mRNA-1"/>
    <property type="gene ID" value="HPLM_0001540001"/>
</dbReference>
<feature type="compositionally biased region" description="Basic and acidic residues" evidence="1">
    <location>
        <begin position="122"/>
        <end position="163"/>
    </location>
</feature>